<dbReference type="PANTHER" id="PTHR24276:SF91">
    <property type="entry name" value="AT26814P-RELATED"/>
    <property type="match status" value="1"/>
</dbReference>
<dbReference type="Pfam" id="PF00089">
    <property type="entry name" value="Trypsin"/>
    <property type="match status" value="2"/>
</dbReference>
<gene>
    <name evidence="5" type="ORF">ACHAWO_009280</name>
</gene>
<dbReference type="EMBL" id="JALLPJ020001199">
    <property type="protein sequence ID" value="KAL3774333.1"/>
    <property type="molecule type" value="Genomic_DNA"/>
</dbReference>
<evidence type="ECO:0000313" key="6">
    <source>
        <dbReference type="Proteomes" id="UP001530400"/>
    </source>
</evidence>
<feature type="signal peptide" evidence="3">
    <location>
        <begin position="1"/>
        <end position="22"/>
    </location>
</feature>
<evidence type="ECO:0000256" key="3">
    <source>
        <dbReference type="SAM" id="SignalP"/>
    </source>
</evidence>
<evidence type="ECO:0000256" key="2">
    <source>
        <dbReference type="ARBA" id="ARBA00023157"/>
    </source>
</evidence>
<keyword evidence="2" id="KW-1015">Disulfide bond</keyword>
<protein>
    <recommendedName>
        <fullName evidence="4">Peptidase S1 domain-containing protein</fullName>
    </recommendedName>
</protein>
<dbReference type="Proteomes" id="UP001530400">
    <property type="component" value="Unassembled WGS sequence"/>
</dbReference>
<name>A0ABD3NEC4_9STRA</name>
<dbReference type="InterPro" id="IPR001254">
    <property type="entry name" value="Trypsin_dom"/>
</dbReference>
<evidence type="ECO:0000259" key="4">
    <source>
        <dbReference type="PROSITE" id="PS50240"/>
    </source>
</evidence>
<keyword evidence="3" id="KW-0732">Signal</keyword>
<keyword evidence="1" id="KW-0843">Virulence</keyword>
<dbReference type="InterPro" id="IPR050430">
    <property type="entry name" value="Peptidase_S1"/>
</dbReference>
<organism evidence="5 6">
    <name type="scientific">Cyclotella atomus</name>
    <dbReference type="NCBI Taxonomy" id="382360"/>
    <lineage>
        <taxon>Eukaryota</taxon>
        <taxon>Sar</taxon>
        <taxon>Stramenopiles</taxon>
        <taxon>Ochrophyta</taxon>
        <taxon>Bacillariophyta</taxon>
        <taxon>Coscinodiscophyceae</taxon>
        <taxon>Thalassiosirophycidae</taxon>
        <taxon>Stephanodiscales</taxon>
        <taxon>Stephanodiscaceae</taxon>
        <taxon>Cyclotella</taxon>
    </lineage>
</organism>
<evidence type="ECO:0000313" key="5">
    <source>
        <dbReference type="EMBL" id="KAL3774333.1"/>
    </source>
</evidence>
<dbReference type="SUPFAM" id="SSF50494">
    <property type="entry name" value="Trypsin-like serine proteases"/>
    <property type="match status" value="1"/>
</dbReference>
<dbReference type="AlphaFoldDB" id="A0ABD3NEC4"/>
<accession>A0ABD3NEC4</accession>
<proteinExistence type="predicted"/>
<dbReference type="Gene3D" id="2.40.10.10">
    <property type="entry name" value="Trypsin-like serine proteases"/>
    <property type="match status" value="2"/>
</dbReference>
<dbReference type="PANTHER" id="PTHR24276">
    <property type="entry name" value="POLYSERASE-RELATED"/>
    <property type="match status" value="1"/>
</dbReference>
<dbReference type="PROSITE" id="PS50240">
    <property type="entry name" value="TRYPSIN_DOM"/>
    <property type="match status" value="1"/>
</dbReference>
<evidence type="ECO:0000256" key="1">
    <source>
        <dbReference type="ARBA" id="ARBA00023026"/>
    </source>
</evidence>
<sequence length="320" mass="35359">MKLPAAVLGLVALASQAVKSDAKMAPLMEWSEAFDNAVKDGTQTQNILGGEDIEPGSRPWLVPVVGRYFCGGSLISPSVVMTGEHPPAWVEFNRYDWFKSDGVKRVYINNQDQCSGDVVYHPYYDDSVIGVPYLNWWGPEAATLNYIPNDQCTKKPYRWREEYIHDSSLCAIGDEAPMSSCSSDSGGALNLLKSDKEGGGPTNIQVGIVSWGYNYCYRTDKPGVYTRVSEIADWVKETVCARKGELCKQSKSGKMSKMKKKYPDTCVPVSTMAPSTPWPTGGTYAPSITPQPWTPFPTPSSTFDATWPTWMPTDSKARKM</sequence>
<dbReference type="InterPro" id="IPR009003">
    <property type="entry name" value="Peptidase_S1_PA"/>
</dbReference>
<feature type="domain" description="Peptidase S1" evidence="4">
    <location>
        <begin position="47"/>
        <end position="240"/>
    </location>
</feature>
<dbReference type="SMART" id="SM00020">
    <property type="entry name" value="Tryp_SPc"/>
    <property type="match status" value="1"/>
</dbReference>
<dbReference type="InterPro" id="IPR043504">
    <property type="entry name" value="Peptidase_S1_PA_chymotrypsin"/>
</dbReference>
<reference evidence="5 6" key="1">
    <citation type="submission" date="2024-10" db="EMBL/GenBank/DDBJ databases">
        <title>Updated reference genomes for cyclostephanoid diatoms.</title>
        <authorList>
            <person name="Roberts W.R."/>
            <person name="Alverson A.J."/>
        </authorList>
    </citation>
    <scope>NUCLEOTIDE SEQUENCE [LARGE SCALE GENOMIC DNA]</scope>
    <source>
        <strain evidence="5 6">AJA010-31</strain>
    </source>
</reference>
<feature type="chain" id="PRO_5044810956" description="Peptidase S1 domain-containing protein" evidence="3">
    <location>
        <begin position="23"/>
        <end position="320"/>
    </location>
</feature>
<comment type="caution">
    <text evidence="5">The sequence shown here is derived from an EMBL/GenBank/DDBJ whole genome shotgun (WGS) entry which is preliminary data.</text>
</comment>
<keyword evidence="6" id="KW-1185">Reference proteome</keyword>